<dbReference type="PANTHER" id="PTHR30146">
    <property type="entry name" value="LACI-RELATED TRANSCRIPTIONAL REPRESSOR"/>
    <property type="match status" value="1"/>
</dbReference>
<dbReference type="OrthoDB" id="9798934at2"/>
<dbReference type="GO" id="GO:0003700">
    <property type="term" value="F:DNA-binding transcription factor activity"/>
    <property type="evidence" value="ECO:0007669"/>
    <property type="project" value="TreeGrafter"/>
</dbReference>
<dbReference type="PROSITE" id="PS00356">
    <property type="entry name" value="HTH_LACI_1"/>
    <property type="match status" value="1"/>
</dbReference>
<dbReference type="Pfam" id="PF00532">
    <property type="entry name" value="Peripla_BP_1"/>
    <property type="match status" value="1"/>
</dbReference>
<dbReference type="SUPFAM" id="SSF47413">
    <property type="entry name" value="lambda repressor-like DNA-binding domains"/>
    <property type="match status" value="1"/>
</dbReference>
<dbReference type="InterPro" id="IPR000843">
    <property type="entry name" value="HTH_LacI"/>
</dbReference>
<dbReference type="PROSITE" id="PS50932">
    <property type="entry name" value="HTH_LACI_2"/>
    <property type="match status" value="1"/>
</dbReference>
<dbReference type="InterPro" id="IPR001761">
    <property type="entry name" value="Peripla_BP/Lac1_sug-bd_dom"/>
</dbReference>
<dbReference type="InterPro" id="IPR028082">
    <property type="entry name" value="Peripla_BP_I"/>
</dbReference>
<evidence type="ECO:0000256" key="2">
    <source>
        <dbReference type="ARBA" id="ARBA00023015"/>
    </source>
</evidence>
<dbReference type="AlphaFoldDB" id="A0A086ZID3"/>
<keyword evidence="2" id="KW-0805">Transcription regulation</keyword>
<sequence>MVSLKDIAKQAGVSVCAVSLVLNGKYKNRVSDTTAEHIRETAASLHYEPNMLARTLKTNKSHTLGFVTDEIITTPFAVRIMLGAQEAARKLGYILISMNTNNDKSLERQEIATLKRYHADGFLYAFMYHRVVDVPSALRSMPTVVVDAEDANHDLPSIYPDEFGIGYDATNRLIKAGCRRIAYFGSESGIIAQPQRLAGYRKALHDAGMNDDPQLIVRATEHQNADERAVDLLKVAAPDGVFCFNDVRASSIYAAANELGMTIGKDISIVSVDNLPNITDALRPGLTTIELPHYEMGFEAVCQLVAMIEQRDKPDIKPDQMFRSSFDTDDTFTTMHGSIIERDSVQHAAHGNE</sequence>
<evidence type="ECO:0000256" key="1">
    <source>
        <dbReference type="ARBA" id="ARBA00022491"/>
    </source>
</evidence>
<dbReference type="EMBL" id="JGYQ01000016">
    <property type="protein sequence ID" value="KFI46283.1"/>
    <property type="molecule type" value="Genomic_DNA"/>
</dbReference>
<evidence type="ECO:0000256" key="4">
    <source>
        <dbReference type="ARBA" id="ARBA00023163"/>
    </source>
</evidence>
<evidence type="ECO:0000313" key="7">
    <source>
        <dbReference type="Proteomes" id="UP000029093"/>
    </source>
</evidence>
<organism evidence="6 7">
    <name type="scientific">Bifidobacterium boum</name>
    <dbReference type="NCBI Taxonomy" id="78343"/>
    <lineage>
        <taxon>Bacteria</taxon>
        <taxon>Bacillati</taxon>
        <taxon>Actinomycetota</taxon>
        <taxon>Actinomycetes</taxon>
        <taxon>Bifidobacteriales</taxon>
        <taxon>Bifidobacteriaceae</taxon>
        <taxon>Bifidobacterium</taxon>
    </lineage>
</organism>
<dbReference type="GO" id="GO:0000976">
    <property type="term" value="F:transcription cis-regulatory region binding"/>
    <property type="evidence" value="ECO:0007669"/>
    <property type="project" value="TreeGrafter"/>
</dbReference>
<dbReference type="CDD" id="cd01392">
    <property type="entry name" value="HTH_LacI"/>
    <property type="match status" value="1"/>
</dbReference>
<dbReference type="InterPro" id="IPR010982">
    <property type="entry name" value="Lambda_DNA-bd_dom_sf"/>
</dbReference>
<keyword evidence="7" id="KW-1185">Reference proteome</keyword>
<dbReference type="SMART" id="SM00354">
    <property type="entry name" value="HTH_LACI"/>
    <property type="match status" value="1"/>
</dbReference>
<reference evidence="6 7" key="1">
    <citation type="submission" date="2014-03" db="EMBL/GenBank/DDBJ databases">
        <title>Genomics of Bifidobacteria.</title>
        <authorList>
            <person name="Ventura M."/>
            <person name="Milani C."/>
            <person name="Lugli G.A."/>
        </authorList>
    </citation>
    <scope>NUCLEOTIDE SEQUENCE [LARGE SCALE GENOMIC DNA]</scope>
    <source>
        <strain evidence="6 7">LMG 10736</strain>
    </source>
</reference>
<evidence type="ECO:0000256" key="3">
    <source>
        <dbReference type="ARBA" id="ARBA00023125"/>
    </source>
</evidence>
<dbReference type="RefSeq" id="WP_033490318.1">
    <property type="nucleotide sequence ID" value="NZ_JGYQ01000016.1"/>
</dbReference>
<accession>A0A086ZID3</accession>
<keyword evidence="3" id="KW-0238">DNA-binding</keyword>
<evidence type="ECO:0000313" key="6">
    <source>
        <dbReference type="EMBL" id="KFI46283.1"/>
    </source>
</evidence>
<proteinExistence type="predicted"/>
<dbReference type="CDD" id="cd06288">
    <property type="entry name" value="PBP1_sucrose_transcription_regulator"/>
    <property type="match status" value="1"/>
</dbReference>
<comment type="caution">
    <text evidence="6">The sequence shown here is derived from an EMBL/GenBank/DDBJ whole genome shotgun (WGS) entry which is preliminary data.</text>
</comment>
<dbReference type="PANTHER" id="PTHR30146:SF148">
    <property type="entry name" value="HTH-TYPE TRANSCRIPTIONAL REPRESSOR PURR-RELATED"/>
    <property type="match status" value="1"/>
</dbReference>
<dbReference type="Gene3D" id="1.10.260.40">
    <property type="entry name" value="lambda repressor-like DNA-binding domains"/>
    <property type="match status" value="1"/>
</dbReference>
<dbReference type="Proteomes" id="UP000029093">
    <property type="component" value="Unassembled WGS sequence"/>
</dbReference>
<evidence type="ECO:0000259" key="5">
    <source>
        <dbReference type="PROSITE" id="PS50932"/>
    </source>
</evidence>
<keyword evidence="1" id="KW-0678">Repressor</keyword>
<dbReference type="GeneID" id="303204472"/>
<feature type="domain" description="HTH lacI-type" evidence="5">
    <location>
        <begin position="2"/>
        <end position="58"/>
    </location>
</feature>
<dbReference type="Gene3D" id="3.40.50.2300">
    <property type="match status" value="2"/>
</dbReference>
<keyword evidence="4" id="KW-0804">Transcription</keyword>
<dbReference type="Pfam" id="PF00356">
    <property type="entry name" value="LacI"/>
    <property type="match status" value="1"/>
</dbReference>
<name>A0A086ZID3_9BIFI</name>
<dbReference type="SUPFAM" id="SSF53822">
    <property type="entry name" value="Periplasmic binding protein-like I"/>
    <property type="match status" value="1"/>
</dbReference>
<gene>
    <name evidence="6" type="ORF">BBOU_1372</name>
</gene>
<protein>
    <submittedName>
        <fullName evidence="6">Bifunctional protein: periplasmic-binding protein and LacI transcriptional regulator</fullName>
    </submittedName>
</protein>